<evidence type="ECO:0000313" key="1">
    <source>
        <dbReference type="EMBL" id="WNN93683.1"/>
    </source>
</evidence>
<dbReference type="Proteomes" id="UP001303520">
    <property type="component" value="Segment"/>
</dbReference>
<keyword evidence="2" id="KW-1185">Reference proteome</keyword>
<organism evidence="1 2">
    <name type="scientific">Arthrobacter phage CallinAllBarbz</name>
    <dbReference type="NCBI Taxonomy" id="3077790"/>
    <lineage>
        <taxon>Viruses</taxon>
        <taxon>Duplodnaviria</taxon>
        <taxon>Heunggongvirae</taxon>
        <taxon>Uroviricota</taxon>
        <taxon>Caudoviricetes</taxon>
        <taxon>Casidaviridae</taxon>
        <taxon>Baileybluvirus</taxon>
        <taxon>Baileybluvirus callinallbarbz</taxon>
    </lineage>
</organism>
<gene>
    <name evidence="1" type="primary">33</name>
    <name evidence="1" type="ORF">SEA_CALLINALLBARBZ_33</name>
</gene>
<accession>A0AA96HJC6</accession>
<reference evidence="2" key="1">
    <citation type="submission" date="2024-05" db="EMBL/GenBank/DDBJ databases">
        <authorList>
            <person name="Garin V.P."/>
            <person name="Arshad I."/>
            <person name="Mak A."/>
            <person name="Orr M.A."/>
            <person name="Cho C."/>
            <person name="Kyla G.P."/>
            <person name="Liu J."/>
            <person name="Peri J.N."/>
            <person name="Esherick S.A."/>
            <person name="Shera S."/>
            <person name="Suani E."/>
            <person name="Faulkner C."/>
            <person name="Bonthala P."/>
            <person name="Wong M.A."/>
            <person name="Yao J."/>
            <person name="Santaolaya C."/>
            <person name="Santos E.A."/>
            <person name="Qin K."/>
            <person name="Yang E."/>
            <person name="Shao S.B."/>
            <person name="Moore J.P."/>
            <person name="Mathkour Y.H."/>
            <person name="Gallagher H.R."/>
            <person name="White L.T."/>
            <person name="Givan S.V."/>
            <person name="Chan R.W."/>
            <person name="Infante A."/>
            <person name="Anand S."/>
            <person name="Almeida T.I."/>
            <person name="De G.A."/>
            <person name="Trinh U.L."/>
            <person name="Bhatt K."/>
            <person name="Sanoyca A.J."/>
            <person name="Chong T."/>
            <person name="Liu R."/>
            <person name="Liang E."/>
            <person name="Castellanos S."/>
            <person name="Chang A.P."/>
            <person name="Stephenson J.C."/>
            <person name="Zorawik M."/>
            <person name="Garza D.R."/>
            <person name="Reddi K."/>
            <person name="Bouklas T."/>
            <person name="Freise A.C."/>
            <person name="Klyczek K."/>
            <person name="Ko C."/>
            <person name="Russell D.A."/>
            <person name="Jacobs-Sera D."/>
            <person name="Hatfull G.F."/>
        </authorList>
    </citation>
    <scope>NUCLEOTIDE SEQUENCE [LARGE SCALE GENOMIC DNA]</scope>
</reference>
<name>A0AA96HJC6_9CAUD</name>
<evidence type="ECO:0000313" key="2">
    <source>
        <dbReference type="Proteomes" id="UP001303520"/>
    </source>
</evidence>
<dbReference type="EMBL" id="OR553891">
    <property type="protein sequence ID" value="WNN93683.1"/>
    <property type="molecule type" value="Genomic_DNA"/>
</dbReference>
<sequence>MYPTLSAAERAGHLLSADASPHLILSREDLAELVRFAKLGERVQVIESRVELTDESLYYAGDPAALIRDAARRVVANVQREIPVTIEHSEDYGRLTRTLSARAYALREADSVTDARDYQFEDLGEHYRRALPRT</sequence>
<protein>
    <submittedName>
        <fullName evidence="1">Uncharacterized protein</fullName>
    </submittedName>
</protein>
<proteinExistence type="predicted"/>